<keyword evidence="10" id="KW-1185">Reference proteome</keyword>
<evidence type="ECO:0000256" key="6">
    <source>
        <dbReference type="ARBA" id="ARBA00022840"/>
    </source>
</evidence>
<evidence type="ECO:0000259" key="8">
    <source>
        <dbReference type="PROSITE" id="PS50011"/>
    </source>
</evidence>
<evidence type="ECO:0000313" key="10">
    <source>
        <dbReference type="Proteomes" id="UP000430079"/>
    </source>
</evidence>
<keyword evidence="5 9" id="KW-0418">Kinase</keyword>
<keyword evidence="6" id="KW-0067">ATP-binding</keyword>
<dbReference type="PANTHER" id="PTHR43289:SF6">
    <property type="entry name" value="SERINE_THREONINE-PROTEIN KINASE NEKL-3"/>
    <property type="match status" value="1"/>
</dbReference>
<keyword evidence="4" id="KW-0547">Nucleotide-binding</keyword>
<dbReference type="Gene3D" id="1.25.40.10">
    <property type="entry name" value="Tetratricopeptide repeat domain"/>
    <property type="match status" value="1"/>
</dbReference>
<proteinExistence type="predicted"/>
<dbReference type="InterPro" id="IPR011009">
    <property type="entry name" value="Kinase-like_dom_sf"/>
</dbReference>
<dbReference type="SMART" id="SM00220">
    <property type="entry name" value="S_TKc"/>
    <property type="match status" value="1"/>
</dbReference>
<dbReference type="SUPFAM" id="SSF56112">
    <property type="entry name" value="Protein kinase-like (PK-like)"/>
    <property type="match status" value="1"/>
</dbReference>
<dbReference type="EC" id="2.7.11.1" evidence="1"/>
<evidence type="ECO:0000256" key="3">
    <source>
        <dbReference type="ARBA" id="ARBA00022679"/>
    </source>
</evidence>
<evidence type="ECO:0000256" key="2">
    <source>
        <dbReference type="ARBA" id="ARBA00022527"/>
    </source>
</evidence>
<dbReference type="InterPro" id="IPR000719">
    <property type="entry name" value="Prot_kinase_dom"/>
</dbReference>
<dbReference type="AlphaFoldDB" id="A0A640SR68"/>
<keyword evidence="3" id="KW-0808">Transferase</keyword>
<dbReference type="InterPro" id="IPR011990">
    <property type="entry name" value="TPR-like_helical_dom_sf"/>
</dbReference>
<feature type="compositionally biased region" description="Low complexity" evidence="7">
    <location>
        <begin position="299"/>
        <end position="314"/>
    </location>
</feature>
<evidence type="ECO:0000313" key="9">
    <source>
        <dbReference type="EMBL" id="GFE13837.1"/>
    </source>
</evidence>
<name>A0A640SR68_9ACTN</name>
<dbReference type="Pfam" id="PF00069">
    <property type="entry name" value="Pkinase"/>
    <property type="match status" value="1"/>
</dbReference>
<evidence type="ECO:0000256" key="4">
    <source>
        <dbReference type="ARBA" id="ARBA00022741"/>
    </source>
</evidence>
<dbReference type="GO" id="GO:0004674">
    <property type="term" value="F:protein serine/threonine kinase activity"/>
    <property type="evidence" value="ECO:0007669"/>
    <property type="project" value="UniProtKB-KW"/>
</dbReference>
<dbReference type="GO" id="GO:0005524">
    <property type="term" value="F:ATP binding"/>
    <property type="evidence" value="ECO:0007669"/>
    <property type="project" value="UniProtKB-KW"/>
</dbReference>
<dbReference type="Proteomes" id="UP000430079">
    <property type="component" value="Unassembled WGS sequence"/>
</dbReference>
<organism evidence="9 10">
    <name type="scientific">Streptomyces glebosus</name>
    <dbReference type="NCBI Taxonomy" id="249580"/>
    <lineage>
        <taxon>Bacteria</taxon>
        <taxon>Bacillati</taxon>
        <taxon>Actinomycetota</taxon>
        <taxon>Actinomycetes</taxon>
        <taxon>Kitasatosporales</taxon>
        <taxon>Streptomycetaceae</taxon>
        <taxon>Streptomyces</taxon>
    </lineage>
</organism>
<evidence type="ECO:0000256" key="1">
    <source>
        <dbReference type="ARBA" id="ARBA00012513"/>
    </source>
</evidence>
<feature type="domain" description="Protein kinase" evidence="8">
    <location>
        <begin position="24"/>
        <end position="292"/>
    </location>
</feature>
<keyword evidence="2" id="KW-0723">Serine/threonine-protein kinase</keyword>
<gene>
    <name evidence="9" type="ORF">Sgleb_18840</name>
</gene>
<dbReference type="PROSITE" id="PS50011">
    <property type="entry name" value="PROTEIN_KINASE_DOM"/>
    <property type="match status" value="1"/>
</dbReference>
<dbReference type="EMBL" id="BLIO01000001">
    <property type="protein sequence ID" value="GFE13837.1"/>
    <property type="molecule type" value="Genomic_DNA"/>
</dbReference>
<feature type="region of interest" description="Disordered" evidence="7">
    <location>
        <begin position="292"/>
        <end position="346"/>
    </location>
</feature>
<dbReference type="Gene3D" id="1.10.510.10">
    <property type="entry name" value="Transferase(Phosphotransferase) domain 1"/>
    <property type="match status" value="1"/>
</dbReference>
<reference evidence="9 10" key="1">
    <citation type="submission" date="2019-12" db="EMBL/GenBank/DDBJ databases">
        <title>Whole genome shotgun sequence of Streptomyces hygroscopicus subsp. glebosus NBRC 13786.</title>
        <authorList>
            <person name="Ichikawa N."/>
            <person name="Kimura A."/>
            <person name="Kitahashi Y."/>
            <person name="Komaki H."/>
            <person name="Tamura T."/>
        </authorList>
    </citation>
    <scope>NUCLEOTIDE SEQUENCE [LARGE SCALE GENOMIC DNA]</scope>
    <source>
        <strain evidence="9 10">NBRC 13786</strain>
    </source>
</reference>
<accession>A0A640SR68</accession>
<evidence type="ECO:0000256" key="5">
    <source>
        <dbReference type="ARBA" id="ARBA00022777"/>
    </source>
</evidence>
<dbReference type="SUPFAM" id="SSF48452">
    <property type="entry name" value="TPR-like"/>
    <property type="match status" value="1"/>
</dbReference>
<dbReference type="Gene3D" id="3.30.200.20">
    <property type="entry name" value="Phosphorylase Kinase, domain 1"/>
    <property type="match status" value="1"/>
</dbReference>
<protein>
    <recommendedName>
        <fullName evidence="1">non-specific serine/threonine protein kinase</fullName>
        <ecNumber evidence="1">2.7.11.1</ecNumber>
    </recommendedName>
</protein>
<dbReference type="CDD" id="cd14014">
    <property type="entry name" value="STKc_PknB_like"/>
    <property type="match status" value="1"/>
</dbReference>
<evidence type="ECO:0000256" key="7">
    <source>
        <dbReference type="SAM" id="MobiDB-lite"/>
    </source>
</evidence>
<comment type="caution">
    <text evidence="9">The sequence shown here is derived from an EMBL/GenBank/DDBJ whole genome shotgun (WGS) entry which is preliminary data.</text>
</comment>
<sequence>MYACRRKDATGAGKVPQQKIAGRYELLEELSHGGMGDVWRGYDAVLDRPVAVKLIRQQAISSPQLAEEFAKRFRREARITARIQHAGVPQVYDAVLDDSLERLFLVMELVDGVPLSVYVQPGRPLPVAWAAAVAAQVATVLSHAHVVPAIHRDLKPGNILVARDGTVKVLDFGIAAILRTDVTKLTATGTPIGTYQYMSPEQVRGGRITPQTDLYALGCILHELLSGQLLFSADSEYVLMYQHVNAAPTPLRELRADVPPALEELVLHLLRKAPESRPADIQDVYERLRPFLPPPGAAPAPAGAGPTGVPDPTGLFRNPYAPRSRAQAGPRIPGTDGQSPAPAAPAAVVGAFREEIKEAYAHSDALLEEERFAQAAEVLGEIIEPAARALGSESRQVLELRTQRAAIRLLGGDYRAALPEFDALADAYGRIHGPTSEHARACRAQAARCRAELGQVTEALVALQGILGVVRSVDGDVSEEAVELRRDIGMLMLAQGRAVDAWHILEPLHEDLCVVYRPDDEMTVEIAEALALIRLDLDGSAS</sequence>
<dbReference type="PANTHER" id="PTHR43289">
    <property type="entry name" value="MITOGEN-ACTIVATED PROTEIN KINASE KINASE KINASE 20-RELATED"/>
    <property type="match status" value="1"/>
</dbReference>